<dbReference type="PANTHER" id="PTHR10900">
    <property type="entry name" value="PERIOSTIN-RELATED"/>
    <property type="match status" value="1"/>
</dbReference>
<dbReference type="InterPro" id="IPR036378">
    <property type="entry name" value="FAS1_dom_sf"/>
</dbReference>
<dbReference type="InterPro" id="IPR050904">
    <property type="entry name" value="Adhesion/Biosynth-related"/>
</dbReference>
<reference evidence="2 3" key="1">
    <citation type="submission" date="2018-02" db="EMBL/GenBank/DDBJ databases">
        <title>The draft genome of Sphingobacterium sp. 5JN-11.</title>
        <authorList>
            <person name="Liu L."/>
            <person name="Li L."/>
            <person name="Liang L."/>
            <person name="Zhang X."/>
            <person name="Wang T."/>
        </authorList>
    </citation>
    <scope>NUCLEOTIDE SEQUENCE [LARGE SCALE GENOMIC DNA]</scope>
    <source>
        <strain evidence="2 3">5JN-11</strain>
    </source>
</reference>
<dbReference type="Proteomes" id="UP000239711">
    <property type="component" value="Unassembled WGS sequence"/>
</dbReference>
<keyword evidence="3" id="KW-1185">Reference proteome</keyword>
<dbReference type="Pfam" id="PF02469">
    <property type="entry name" value="Fasciclin"/>
    <property type="match status" value="1"/>
</dbReference>
<accession>A0A2S9J4V5</accession>
<evidence type="ECO:0000313" key="3">
    <source>
        <dbReference type="Proteomes" id="UP000239711"/>
    </source>
</evidence>
<evidence type="ECO:0000313" key="2">
    <source>
        <dbReference type="EMBL" id="PRD47823.1"/>
    </source>
</evidence>
<dbReference type="Gene3D" id="2.30.180.10">
    <property type="entry name" value="FAS1 domain"/>
    <property type="match status" value="2"/>
</dbReference>
<dbReference type="PROSITE" id="PS50213">
    <property type="entry name" value="FAS1"/>
    <property type="match status" value="2"/>
</dbReference>
<feature type="domain" description="FAS1" evidence="1">
    <location>
        <begin position="176"/>
        <end position="395"/>
    </location>
</feature>
<dbReference type="SUPFAM" id="SSF82153">
    <property type="entry name" value="FAS1 domain"/>
    <property type="match status" value="2"/>
</dbReference>
<feature type="domain" description="FAS1" evidence="1">
    <location>
        <begin position="14"/>
        <end position="172"/>
    </location>
</feature>
<dbReference type="EMBL" id="PVBQ01000005">
    <property type="protein sequence ID" value="PRD47823.1"/>
    <property type="molecule type" value="Genomic_DNA"/>
</dbReference>
<organism evidence="2 3">
    <name type="scientific">Sphingobacterium haloxyli</name>
    <dbReference type="NCBI Taxonomy" id="2100533"/>
    <lineage>
        <taxon>Bacteria</taxon>
        <taxon>Pseudomonadati</taxon>
        <taxon>Bacteroidota</taxon>
        <taxon>Sphingobacteriia</taxon>
        <taxon>Sphingobacteriales</taxon>
        <taxon>Sphingobacteriaceae</taxon>
        <taxon>Sphingobacterium</taxon>
    </lineage>
</organism>
<proteinExistence type="predicted"/>
<protein>
    <recommendedName>
        <fullName evidence="1">FAS1 domain-containing protein</fullName>
    </recommendedName>
</protein>
<dbReference type="InterPro" id="IPR000782">
    <property type="entry name" value="FAS1_domain"/>
</dbReference>
<evidence type="ECO:0000259" key="1">
    <source>
        <dbReference type="PROSITE" id="PS50213"/>
    </source>
</evidence>
<gene>
    <name evidence="2" type="ORF">C5745_07865</name>
</gene>
<sequence length="406" mass="45599">MPEPLGEPIPQENYPSLREVLSSSNEYTLFRAAWERGAMERVVTEEYSQSKLLFLVPNDEAMKTAGYTLEIINATDIADLEVFLRYHVLNNHMTREHLRESASALAFNSLLIHPELQEGVQSASIMIAAPYCYQHTLQLVGEDQLIDNGVLVSTADWIPVDNGTIVPLDQVIERPTNQMIDVLREDGRFSLFVRAMELNGLLYDAYTVSNLSPPIFPPYKYITDWYAVTEGGFRSQELLPHVIRFTLFAPTDAAFQEIGIHTEEDLRLLNARSQVRFGNNASTPSDSLLVTHRISRSRVEMDIDWVAFVPGISVIAHSKGANAVFYDRSLNNGTLGNYVIESTVNFPIYLDYDFGADASGRVTVKQRGSAAEPATVIESNINTFQGPIHVVDRLIVPKDFSMWHVK</sequence>
<name>A0A2S9J4V5_9SPHI</name>
<dbReference type="PANTHER" id="PTHR10900:SF77">
    <property type="entry name" value="FI19380P1"/>
    <property type="match status" value="1"/>
</dbReference>
<comment type="caution">
    <text evidence="2">The sequence shown here is derived from an EMBL/GenBank/DDBJ whole genome shotgun (WGS) entry which is preliminary data.</text>
</comment>
<dbReference type="AlphaFoldDB" id="A0A2S9J4V5"/>